<dbReference type="Proteomes" id="UP000011666">
    <property type="component" value="Unassembled WGS sequence"/>
</dbReference>
<dbReference type="AlphaFoldDB" id="M0QHE9"/>
<organism evidence="1 2">
    <name type="scientific">Gordonia soli NBRC 108243</name>
    <dbReference type="NCBI Taxonomy" id="1223545"/>
    <lineage>
        <taxon>Bacteria</taxon>
        <taxon>Bacillati</taxon>
        <taxon>Actinomycetota</taxon>
        <taxon>Actinomycetes</taxon>
        <taxon>Mycobacteriales</taxon>
        <taxon>Gordoniaceae</taxon>
        <taxon>Gordonia</taxon>
    </lineage>
</organism>
<proteinExistence type="predicted"/>
<dbReference type="EMBL" id="BANX01000005">
    <property type="protein sequence ID" value="GAC66842.1"/>
    <property type="molecule type" value="Genomic_DNA"/>
</dbReference>
<sequence length="157" mass="17150">MWSIAAVSIAGALAAAALIVWRIAQGDRCDEAVPFATKRGLSLSVAERIVSGRWDVAWLDATASITLRTASRTAREALLRRSGTSDFVERVYVGTGDGEVYEEVVDRPNLRRADRVYVSATPGALTIRYNRNEESGTLAARGRHRLSTRRLTNSCSP</sequence>
<protein>
    <submittedName>
        <fullName evidence="1">Uncharacterized protein</fullName>
    </submittedName>
</protein>
<dbReference type="eggNOG" id="ENOG5031WCK">
    <property type="taxonomic scope" value="Bacteria"/>
</dbReference>
<keyword evidence="2" id="KW-1185">Reference proteome</keyword>
<evidence type="ECO:0000313" key="2">
    <source>
        <dbReference type="Proteomes" id="UP000011666"/>
    </source>
</evidence>
<gene>
    <name evidence="1" type="ORF">GS4_05_00510</name>
</gene>
<name>M0QHE9_9ACTN</name>
<dbReference type="OrthoDB" id="4382212at2"/>
<evidence type="ECO:0000313" key="1">
    <source>
        <dbReference type="EMBL" id="GAC66842.1"/>
    </source>
</evidence>
<reference evidence="1 2" key="1">
    <citation type="submission" date="2013-01" db="EMBL/GenBank/DDBJ databases">
        <title>Whole genome shotgun sequence of Gordonia soli NBRC 108243.</title>
        <authorList>
            <person name="Isaki-Nakamura S."/>
            <person name="Hosoyama A."/>
            <person name="Tsuchikane K."/>
            <person name="Ando Y."/>
            <person name="Baba S."/>
            <person name="Ohji S."/>
            <person name="Hamada M."/>
            <person name="Tamura T."/>
            <person name="Yamazoe A."/>
            <person name="Yamazaki S."/>
            <person name="Fujita N."/>
        </authorList>
    </citation>
    <scope>NUCLEOTIDE SEQUENCE [LARGE SCALE GENOMIC DNA]</scope>
    <source>
        <strain evidence="1 2">NBRC 108243</strain>
    </source>
</reference>
<dbReference type="RefSeq" id="WP_007617468.1">
    <property type="nucleotide sequence ID" value="NZ_BANX01000005.1"/>
</dbReference>
<comment type="caution">
    <text evidence="1">The sequence shown here is derived from an EMBL/GenBank/DDBJ whole genome shotgun (WGS) entry which is preliminary data.</text>
</comment>
<accession>M0QHE9</accession>